<dbReference type="EMBL" id="JAQQAF010000008">
    <property type="protein sequence ID" value="KAJ8466190.1"/>
    <property type="molecule type" value="Genomic_DNA"/>
</dbReference>
<evidence type="ECO:0000313" key="5">
    <source>
        <dbReference type="Proteomes" id="UP001222027"/>
    </source>
</evidence>
<feature type="repeat" description="PPR" evidence="3">
    <location>
        <begin position="195"/>
        <end position="229"/>
    </location>
</feature>
<reference evidence="4 5" key="1">
    <citation type="submission" date="2022-12" db="EMBL/GenBank/DDBJ databases">
        <title>Chromosome-scale assembly of the Ensete ventricosum genome.</title>
        <authorList>
            <person name="Dussert Y."/>
            <person name="Stocks J."/>
            <person name="Wendawek A."/>
            <person name="Woldeyes F."/>
            <person name="Nichols R.A."/>
            <person name="Borrell J.S."/>
        </authorList>
    </citation>
    <scope>NUCLEOTIDE SEQUENCE [LARGE SCALE GENOMIC DNA]</scope>
    <source>
        <strain evidence="5">cv. Maze</strain>
        <tissue evidence="4">Seeds</tissue>
    </source>
</reference>
<feature type="repeat" description="PPR" evidence="3">
    <location>
        <begin position="347"/>
        <end position="381"/>
    </location>
</feature>
<evidence type="ECO:0000256" key="1">
    <source>
        <dbReference type="ARBA" id="ARBA00007626"/>
    </source>
</evidence>
<sequence length="576" mass="64703">MRRSTVVIRPRLAAAAYNPTRCSSSSSSSSHSASIPTVDSLDPLSELSSVLARSNWLDDPRLPLLAPSLTPHHVAALLRSRPLEPRVALGFFDWISLRPGFRHTVDTYSSLVQTVARANLSPRGAEKIVISMIKSCSSAVEIHSALQSFKSLHQIGFLPSLRCHNFMMMKFARFQMIAEMKELFEQMQKDGIFPNLHTYNTIINAHCKEGNIIEAKAYLNYLLQAGLDPDTHTYTSFILGYCQSDDFVRACRLFLLMPLRGCARNEFSYTVLSHGLCEAGKVKEGLSLFSLMDNDGCSADLHIYTVMIGGLCKVGRDVDAKMMLYEISQKEGAMALEQMISSGCKPDVFTYTILVKSYCMEGRLEEAESLMIQMQRNGIAPNVVTYNTYIEGLVNMGLFDQAFSTFMTMAEAACEPIDETYRILLKLHLKKKQVDGDFIDAKRMWEKVSLDVVLELFEEMAKQGFTPTAKSYSCLVKSFCKLDRLEEAKSLLFHMQETCKAPRSLDEAKSVFTSLLSRGYNCDEIAWKILIDALLRKGHVDMCSNFLTIMEENHCAPSPETYDNLTKELSCIVNDD</sequence>
<evidence type="ECO:0000256" key="3">
    <source>
        <dbReference type="PROSITE-ProRule" id="PRU00708"/>
    </source>
</evidence>
<dbReference type="PANTHER" id="PTHR47939">
    <property type="entry name" value="MEMBRANE-ASSOCIATED SALT-INDUCIBLE PROTEIN-LIKE"/>
    <property type="match status" value="1"/>
</dbReference>
<dbReference type="Pfam" id="PF12854">
    <property type="entry name" value="PPR_1"/>
    <property type="match status" value="1"/>
</dbReference>
<dbReference type="NCBIfam" id="TIGR00756">
    <property type="entry name" value="PPR"/>
    <property type="match status" value="7"/>
</dbReference>
<dbReference type="Proteomes" id="UP001222027">
    <property type="component" value="Unassembled WGS sequence"/>
</dbReference>
<keyword evidence="2" id="KW-0677">Repeat</keyword>
<protein>
    <recommendedName>
        <fullName evidence="6">Pentacotripeptide-repeat region of PRORP domain-containing protein</fullName>
    </recommendedName>
</protein>
<dbReference type="InterPro" id="IPR050667">
    <property type="entry name" value="PPR-containing_protein"/>
</dbReference>
<comment type="caution">
    <text evidence="4">The sequence shown here is derived from an EMBL/GenBank/DDBJ whole genome shotgun (WGS) entry which is preliminary data.</text>
</comment>
<dbReference type="Pfam" id="PF13041">
    <property type="entry name" value="PPR_2"/>
    <property type="match status" value="3"/>
</dbReference>
<organism evidence="4 5">
    <name type="scientific">Ensete ventricosum</name>
    <name type="common">Abyssinian banana</name>
    <name type="synonym">Musa ensete</name>
    <dbReference type="NCBI Taxonomy" id="4639"/>
    <lineage>
        <taxon>Eukaryota</taxon>
        <taxon>Viridiplantae</taxon>
        <taxon>Streptophyta</taxon>
        <taxon>Embryophyta</taxon>
        <taxon>Tracheophyta</taxon>
        <taxon>Spermatophyta</taxon>
        <taxon>Magnoliopsida</taxon>
        <taxon>Liliopsida</taxon>
        <taxon>Zingiberales</taxon>
        <taxon>Musaceae</taxon>
        <taxon>Ensete</taxon>
    </lineage>
</organism>
<dbReference type="InterPro" id="IPR002885">
    <property type="entry name" value="PPR_rpt"/>
</dbReference>
<feature type="repeat" description="PPR" evidence="3">
    <location>
        <begin position="523"/>
        <end position="557"/>
    </location>
</feature>
<feature type="repeat" description="PPR" evidence="3">
    <location>
        <begin position="265"/>
        <end position="299"/>
    </location>
</feature>
<dbReference type="PROSITE" id="PS51375">
    <property type="entry name" value="PPR"/>
    <property type="match status" value="8"/>
</dbReference>
<dbReference type="AlphaFoldDB" id="A0AAV8QBC3"/>
<evidence type="ECO:0000256" key="2">
    <source>
        <dbReference type="ARBA" id="ARBA00022737"/>
    </source>
</evidence>
<evidence type="ECO:0008006" key="6">
    <source>
        <dbReference type="Google" id="ProtNLM"/>
    </source>
</evidence>
<accession>A0AAV8QBC3</accession>
<feature type="repeat" description="PPR" evidence="3">
    <location>
        <begin position="468"/>
        <end position="502"/>
    </location>
</feature>
<feature type="repeat" description="PPR" evidence="3">
    <location>
        <begin position="230"/>
        <end position="264"/>
    </location>
</feature>
<feature type="repeat" description="PPR" evidence="3">
    <location>
        <begin position="160"/>
        <end position="194"/>
    </location>
</feature>
<evidence type="ECO:0000313" key="4">
    <source>
        <dbReference type="EMBL" id="KAJ8466190.1"/>
    </source>
</evidence>
<dbReference type="Gene3D" id="1.25.40.10">
    <property type="entry name" value="Tetratricopeptide repeat domain"/>
    <property type="match status" value="5"/>
</dbReference>
<keyword evidence="5" id="KW-1185">Reference proteome</keyword>
<name>A0AAV8QBC3_ENSVE</name>
<comment type="similarity">
    <text evidence="1">Belongs to the PPR family. P subfamily.</text>
</comment>
<proteinExistence type="inferred from homology"/>
<dbReference type="PANTHER" id="PTHR47939:SF13">
    <property type="entry name" value="OS03G0201400 PROTEIN"/>
    <property type="match status" value="1"/>
</dbReference>
<feature type="repeat" description="PPR" evidence="3">
    <location>
        <begin position="382"/>
        <end position="416"/>
    </location>
</feature>
<dbReference type="Pfam" id="PF01535">
    <property type="entry name" value="PPR"/>
    <property type="match status" value="3"/>
</dbReference>
<gene>
    <name evidence="4" type="ORF">OPV22_028742</name>
</gene>
<dbReference type="InterPro" id="IPR011990">
    <property type="entry name" value="TPR-like_helical_dom_sf"/>
</dbReference>